<evidence type="ECO:0000313" key="1">
    <source>
        <dbReference type="EMBL" id="SFF10708.1"/>
    </source>
</evidence>
<proteinExistence type="predicted"/>
<name>A0A1I2G0S8_9ACTN</name>
<accession>A0A1I2G0S8</accession>
<dbReference type="Proteomes" id="UP000199645">
    <property type="component" value="Unassembled WGS sequence"/>
</dbReference>
<evidence type="ECO:0000313" key="2">
    <source>
        <dbReference type="Proteomes" id="UP000199645"/>
    </source>
</evidence>
<sequence length="214" mass="23760">MQDSNWPAVSTDIYGAIEVYQLAPHDDPADIEPWTRAIDLYPLYPYNVYLAFGCLFGVRNRIGWEPVAARRGLPADVSASIRTEFENHSRGNEAVGDQTWVSWAELKNLDMTVTPGGRGVLRVRLSGGGCRYTRVDDEWPAEIVTEYGVPPLGPVPAEAAYGSWQVKDVRIDFLVMTRNDVLGPGSGWEHVFGVMRALAGRFGDDGVRLVAWFD</sequence>
<organism evidence="1 2">
    <name type="scientific">Actinoplanes philippinensis</name>
    <dbReference type="NCBI Taxonomy" id="35752"/>
    <lineage>
        <taxon>Bacteria</taxon>
        <taxon>Bacillati</taxon>
        <taxon>Actinomycetota</taxon>
        <taxon>Actinomycetes</taxon>
        <taxon>Micromonosporales</taxon>
        <taxon>Micromonosporaceae</taxon>
        <taxon>Actinoplanes</taxon>
    </lineage>
</organism>
<dbReference type="AlphaFoldDB" id="A0A1I2G0S8"/>
<gene>
    <name evidence="1" type="ORF">SAMN05421541_10681</name>
</gene>
<protein>
    <submittedName>
        <fullName evidence="1">Uncharacterized protein</fullName>
    </submittedName>
</protein>
<reference evidence="1 2" key="1">
    <citation type="submission" date="2016-10" db="EMBL/GenBank/DDBJ databases">
        <authorList>
            <person name="de Groot N.N."/>
        </authorList>
    </citation>
    <scope>NUCLEOTIDE SEQUENCE [LARGE SCALE GENOMIC DNA]</scope>
    <source>
        <strain evidence="1 2">DSM 43019</strain>
    </source>
</reference>
<keyword evidence="2" id="KW-1185">Reference proteome</keyword>
<dbReference type="EMBL" id="FONV01000006">
    <property type="protein sequence ID" value="SFF10708.1"/>
    <property type="molecule type" value="Genomic_DNA"/>
</dbReference>